<evidence type="ECO:0000256" key="3">
    <source>
        <dbReference type="ARBA" id="ARBA00022989"/>
    </source>
</evidence>
<evidence type="ECO:0000256" key="1">
    <source>
        <dbReference type="ARBA" id="ARBA00004141"/>
    </source>
</evidence>
<keyword evidence="5" id="KW-0325">Glycoprotein</keyword>
<dbReference type="RefSeq" id="XP_034290863.2">
    <property type="nucleotide sequence ID" value="XM_034434972.2"/>
</dbReference>
<dbReference type="GeneID" id="117675916"/>
<proteinExistence type="inferred from homology"/>
<reference evidence="9" key="1">
    <citation type="submission" date="2025-08" db="UniProtKB">
        <authorList>
            <consortium name="RefSeq"/>
        </authorList>
    </citation>
    <scope>IDENTIFICATION</scope>
    <source>
        <tissue evidence="9">Blood</tissue>
    </source>
</reference>
<dbReference type="AlphaFoldDB" id="A0A6P9D4E8"/>
<evidence type="ECO:0000256" key="7">
    <source>
        <dbReference type="SAM" id="MobiDB-lite"/>
    </source>
</evidence>
<name>A0A6P9D4E8_PANGU</name>
<comment type="similarity">
    <text evidence="6">Belongs to the NALF family.</text>
</comment>
<sequence length="465" mass="51680">MTSGAWMQPREHAAAAAAAALAARLGQPGQPEKPCADSERAQKWRLSLGSLLFFAVLLSDRLWLCGAAAGTRLRAEARSSAMAAPEAALRRAAQPERRGPRPAGPPALRRRRRRRAPAPGPGSACSQRRLFQQGSLAAFAAVPLRLPAAAALAAAAAAALASPQLDFLEGHFRTFRLPFCDAYTAWDLLLGMAGPESLDCSLSNLLMDFLSAAAGARRGEACTSCLEAYQRLDQHAQEKYEEFELLLEKYLQAEDYSVRSCLRDCKAVYKAWLCSEYFDVTQLQCQHRIPCKQYCLEVETRCPFVLPDNDELVYGGLPGFLCTGLLENQLPDPEAKCCDVQWDSCDPQPDRSYNTSTKSTESESFHSPRHEDPHHQQEQRQRQQKEKQQKEQKQHYHLYYHHHQYPPPSLLPVSAGSRLSHSKIRLCVLVLMLLHTMVSFSGVHSSEGLSLEVLPAVEESIARDE</sequence>
<dbReference type="GO" id="GO:0015275">
    <property type="term" value="F:stretch-activated, monoatomic cation-selective, calcium channel activity"/>
    <property type="evidence" value="ECO:0007669"/>
    <property type="project" value="TreeGrafter"/>
</dbReference>
<keyword evidence="3" id="KW-1133">Transmembrane helix</keyword>
<accession>A0A6P9D4E8</accession>
<dbReference type="GO" id="GO:0005886">
    <property type="term" value="C:plasma membrane"/>
    <property type="evidence" value="ECO:0007669"/>
    <property type="project" value="TreeGrafter"/>
</dbReference>
<evidence type="ECO:0000256" key="2">
    <source>
        <dbReference type="ARBA" id="ARBA00022692"/>
    </source>
</evidence>
<keyword evidence="4" id="KW-0472">Membrane</keyword>
<organism evidence="8 9">
    <name type="scientific">Pantherophis guttatus</name>
    <name type="common">Corn snake</name>
    <name type="synonym">Elaphe guttata</name>
    <dbReference type="NCBI Taxonomy" id="94885"/>
    <lineage>
        <taxon>Eukaryota</taxon>
        <taxon>Metazoa</taxon>
        <taxon>Chordata</taxon>
        <taxon>Craniata</taxon>
        <taxon>Vertebrata</taxon>
        <taxon>Euteleostomi</taxon>
        <taxon>Lepidosauria</taxon>
        <taxon>Squamata</taxon>
        <taxon>Bifurcata</taxon>
        <taxon>Unidentata</taxon>
        <taxon>Episquamata</taxon>
        <taxon>Toxicofera</taxon>
        <taxon>Serpentes</taxon>
        <taxon>Colubroidea</taxon>
        <taxon>Colubridae</taxon>
        <taxon>Colubrinae</taxon>
        <taxon>Pantherophis</taxon>
    </lineage>
</organism>
<evidence type="ECO:0000313" key="8">
    <source>
        <dbReference type="Proteomes" id="UP001652622"/>
    </source>
</evidence>
<feature type="region of interest" description="Disordered" evidence="7">
    <location>
        <begin position="349"/>
        <end position="394"/>
    </location>
</feature>
<dbReference type="InterPro" id="IPR055288">
    <property type="entry name" value="NALCN_aux_factor_1/2"/>
</dbReference>
<evidence type="ECO:0000313" key="9">
    <source>
        <dbReference type="RefSeq" id="XP_034290863.2"/>
    </source>
</evidence>
<feature type="compositionally biased region" description="Basic and acidic residues" evidence="7">
    <location>
        <begin position="360"/>
        <end position="394"/>
    </location>
</feature>
<dbReference type="InParanoid" id="A0A6P9D4E8"/>
<feature type="region of interest" description="Disordered" evidence="7">
    <location>
        <begin position="84"/>
        <end position="126"/>
    </location>
</feature>
<dbReference type="GO" id="GO:0098703">
    <property type="term" value="P:calcium ion import across plasma membrane"/>
    <property type="evidence" value="ECO:0007669"/>
    <property type="project" value="TreeGrafter"/>
</dbReference>
<keyword evidence="2" id="KW-0812">Transmembrane</keyword>
<gene>
    <name evidence="9" type="primary">NALF2</name>
</gene>
<dbReference type="Proteomes" id="UP001652622">
    <property type="component" value="Unplaced"/>
</dbReference>
<evidence type="ECO:0000256" key="6">
    <source>
        <dbReference type="ARBA" id="ARBA00029445"/>
    </source>
</evidence>
<evidence type="ECO:0000256" key="5">
    <source>
        <dbReference type="ARBA" id="ARBA00023180"/>
    </source>
</evidence>
<comment type="subcellular location">
    <subcellularLocation>
        <location evidence="1">Membrane</location>
        <topology evidence="1">Multi-pass membrane protein</topology>
    </subcellularLocation>
</comment>
<protein>
    <submittedName>
        <fullName evidence="9">LOW QUALITY PROTEIN: NALCN channel auxiliary factor 2</fullName>
    </submittedName>
</protein>
<keyword evidence="8" id="KW-1185">Reference proteome</keyword>
<dbReference type="KEGG" id="pgut:117675916"/>
<evidence type="ECO:0000256" key="4">
    <source>
        <dbReference type="ARBA" id="ARBA00023136"/>
    </source>
</evidence>
<dbReference type="PANTHER" id="PTHR15819:SF8">
    <property type="entry name" value="NALCN CHANNEL AUXILIARY FACTOR 2"/>
    <property type="match status" value="1"/>
</dbReference>
<dbReference type="FunCoup" id="A0A6P9D4E8">
    <property type="interactions" value="13"/>
</dbReference>
<dbReference type="PANTHER" id="PTHR15819">
    <property type="entry name" value="TRANSMEMBRANE PROTEIN FAM155"/>
    <property type="match status" value="1"/>
</dbReference>